<evidence type="ECO:0000313" key="5">
    <source>
        <dbReference type="Proteomes" id="UP000245959"/>
    </source>
</evidence>
<gene>
    <name evidence="4" type="ORF">C8D82_11198</name>
</gene>
<evidence type="ECO:0000256" key="2">
    <source>
        <dbReference type="ARBA" id="ARBA00022898"/>
    </source>
</evidence>
<evidence type="ECO:0000256" key="1">
    <source>
        <dbReference type="ARBA" id="ARBA00001933"/>
    </source>
</evidence>
<comment type="caution">
    <text evidence="4">The sequence shown here is derived from an EMBL/GenBank/DDBJ whole genome shotgun (WGS) entry which is preliminary data.</text>
</comment>
<proteinExistence type="predicted"/>
<accession>A0A2U1B205</accession>
<dbReference type="Gene3D" id="3.90.1150.10">
    <property type="entry name" value="Aspartate Aminotransferase, domain 1"/>
    <property type="match status" value="1"/>
</dbReference>
<dbReference type="InterPro" id="IPR015424">
    <property type="entry name" value="PyrdxlP-dep_Trfase"/>
</dbReference>
<dbReference type="SUPFAM" id="SSF53383">
    <property type="entry name" value="PLP-dependent transferases"/>
    <property type="match status" value="1"/>
</dbReference>
<protein>
    <submittedName>
        <fullName evidence="4">Cysteine desulfurase</fullName>
    </submittedName>
</protein>
<keyword evidence="5" id="KW-1185">Reference proteome</keyword>
<dbReference type="InterPro" id="IPR000192">
    <property type="entry name" value="Aminotrans_V_dom"/>
</dbReference>
<reference evidence="4 5" key="1">
    <citation type="submission" date="2018-04" db="EMBL/GenBank/DDBJ databases">
        <title>Genomic Encyclopedia of Type Strains, Phase IV (KMG-IV): sequencing the most valuable type-strain genomes for metagenomic binning, comparative biology and taxonomic classification.</title>
        <authorList>
            <person name="Goeker M."/>
        </authorList>
    </citation>
    <scope>NUCLEOTIDE SEQUENCE [LARGE SCALE GENOMIC DNA]</scope>
    <source>
        <strain evidence="4 5">DSM 14823</strain>
    </source>
</reference>
<dbReference type="Pfam" id="PF00266">
    <property type="entry name" value="Aminotran_5"/>
    <property type="match status" value="1"/>
</dbReference>
<dbReference type="PANTHER" id="PTHR11601:SF50">
    <property type="entry name" value="CYSTEINE DESULFURASE ISCS 2-RELATED"/>
    <property type="match status" value="1"/>
</dbReference>
<sequence length="362" mass="38876">MSIYLDQAAAAYPDREVLDFYRAELEHSGANQEAAHRLGYELRRRLDAAARELSQALADRDDCTVIWGTSGTEIFNLLADSPAVAGKRVLTSRLEHPALLAALRRSAAEVKFAPCGKDGRLQMPEDSGAELAAFHQVQSELGVRQELRPLPGVPLFVDAIQAAGKLPLPPEFDLAAVSGHKFGAPGGAALLAHPRFAGKGKLAEFAHRYRHVEYRCGRPEPALLLTLAFAATRRRAAREATLRRISELNAAARELLAGLPLPGGARSFCTVPAEAASPFILHLTLPGVQSGVVVRMLSEEDVMVAAGSACASETRTPSAALTALGFSREQAYSGLRISFGFDTSPEDVKKMAEALKTVLKNY</sequence>
<comment type="cofactor">
    <cofactor evidence="1">
        <name>pyridoxal 5'-phosphate</name>
        <dbReference type="ChEBI" id="CHEBI:597326"/>
    </cofactor>
</comment>
<dbReference type="InterPro" id="IPR015421">
    <property type="entry name" value="PyrdxlP-dep_Trfase_major"/>
</dbReference>
<dbReference type="RefSeq" id="WP_116883830.1">
    <property type="nucleotide sequence ID" value="NZ_DBFOHU010000226.1"/>
</dbReference>
<evidence type="ECO:0000259" key="3">
    <source>
        <dbReference type="Pfam" id="PF00266"/>
    </source>
</evidence>
<dbReference type="EMBL" id="QEKH01000011">
    <property type="protein sequence ID" value="PVY42641.1"/>
    <property type="molecule type" value="Genomic_DNA"/>
</dbReference>
<keyword evidence="2" id="KW-0663">Pyridoxal phosphate</keyword>
<dbReference type="GeneID" id="78295144"/>
<name>A0A2U1B205_9BACT</name>
<dbReference type="PANTHER" id="PTHR11601">
    <property type="entry name" value="CYSTEINE DESULFURYLASE FAMILY MEMBER"/>
    <property type="match status" value="1"/>
</dbReference>
<dbReference type="InterPro" id="IPR015422">
    <property type="entry name" value="PyrdxlP-dep_Trfase_small"/>
</dbReference>
<dbReference type="Gene3D" id="3.40.640.10">
    <property type="entry name" value="Type I PLP-dependent aspartate aminotransferase-like (Major domain)"/>
    <property type="match status" value="1"/>
</dbReference>
<dbReference type="Proteomes" id="UP000245959">
    <property type="component" value="Unassembled WGS sequence"/>
</dbReference>
<feature type="domain" description="Aminotransferase class V" evidence="3">
    <location>
        <begin position="3"/>
        <end position="350"/>
    </location>
</feature>
<dbReference type="AlphaFoldDB" id="A0A2U1B205"/>
<organism evidence="4 5">
    <name type="scientific">Victivallis vadensis</name>
    <dbReference type="NCBI Taxonomy" id="172901"/>
    <lineage>
        <taxon>Bacteria</taxon>
        <taxon>Pseudomonadati</taxon>
        <taxon>Lentisphaerota</taxon>
        <taxon>Lentisphaeria</taxon>
        <taxon>Victivallales</taxon>
        <taxon>Victivallaceae</taxon>
        <taxon>Victivallis</taxon>
    </lineage>
</organism>
<evidence type="ECO:0000313" key="4">
    <source>
        <dbReference type="EMBL" id="PVY42641.1"/>
    </source>
</evidence>